<reference evidence="1" key="1">
    <citation type="submission" date="2024-06" db="EMBL/GenBank/DDBJ databases">
        <title>Intestivirid acquisition increases across infancy in a wild primate population.</title>
        <authorList>
            <person name="Schneider-Creas I.A."/>
            <person name="Moya I.L."/>
            <person name="Chiou K.L."/>
            <person name="Baniel A."/>
            <person name="Azanaw Haile A."/>
            <person name="Kebede F."/>
            <person name="Abebe B."/>
            <person name="Snyder-Mackler N."/>
            <person name="Varsani A."/>
        </authorList>
    </citation>
    <scope>NUCLEOTIDE SEQUENCE</scope>
    <source>
        <strain evidence="1">Int_RNL_2017_0055_MCB</strain>
    </source>
</reference>
<proteinExistence type="predicted"/>
<sequence>MIVLNVPDEWKEVYIKLLTVISQSGESILNDCSYGCKGDGSVMFNAWNIFQAACAAHALGNTKLANLYIGYVEKQVVNKFGELKFKNNEQEGGTDMESN</sequence>
<dbReference type="EMBL" id="PP965494">
    <property type="protein sequence ID" value="XCN99980.1"/>
    <property type="molecule type" value="Genomic_DNA"/>
</dbReference>
<name>A0AAU8MHN3_9CAUD</name>
<evidence type="ECO:0008006" key="2">
    <source>
        <dbReference type="Google" id="ProtNLM"/>
    </source>
</evidence>
<protein>
    <recommendedName>
        <fullName evidence="2">Coat protein</fullName>
    </recommendedName>
</protein>
<organism evidence="1">
    <name type="scientific">Geladintestivirus 4</name>
    <dbReference type="NCBI Taxonomy" id="3233136"/>
    <lineage>
        <taxon>Viruses</taxon>
        <taxon>Duplodnaviria</taxon>
        <taxon>Heunggongvirae</taxon>
        <taxon>Uroviricota</taxon>
        <taxon>Caudoviricetes</taxon>
        <taxon>Crassvirales</taxon>
    </lineage>
</organism>
<accession>A0AAU8MHN3</accession>
<evidence type="ECO:0000313" key="1">
    <source>
        <dbReference type="EMBL" id="XCN99980.1"/>
    </source>
</evidence>